<name>A0A6S7HS14_PARCT</name>
<proteinExistence type="predicted"/>
<accession>A0A6S7HS14</accession>
<dbReference type="EMBL" id="CACRXK020005746">
    <property type="protein sequence ID" value="CAB4007269.1"/>
    <property type="molecule type" value="Genomic_DNA"/>
</dbReference>
<dbReference type="Proteomes" id="UP001152795">
    <property type="component" value="Unassembled WGS sequence"/>
</dbReference>
<sequence>MIHSDKPELTVESVTWKSVDVSSFNHDIAASDLCTKPPNDLEDLVACNDTTLEAVLEKHAPSKTKIIVKRPRVPWFNEQLRKAKRERRKAERKWRLAKLQSDFSILKIKRNAVNRLIATAQTEYYANIVEENKGEQRKLFKTCTITNIRSQLDNNELSSLPDDPQIAFPETESNVPHWKEALVHPLLKKIGIEATFMNFRPVSNLPFISKLPERAVFEQTRIHMVDNDLYPSAQSSYRRNHSNETVLLKVKNDILMNVNEQHVSFLVLLDMSAAFDTVDHRILLGRLSSKFCFTGGASSWFRSYLSQRSQRIAIRGISF</sequence>
<dbReference type="PANTHER" id="PTHR46670">
    <property type="entry name" value="ENDO/EXONUCLEASE/PHOSPHATASE DOMAIN-CONTAINING PROTEIN"/>
    <property type="match status" value="1"/>
</dbReference>
<dbReference type="PANTHER" id="PTHR46670:SF3">
    <property type="entry name" value="ENDONUCLEASE_EXONUCLEASE_PHOSPHATASE DOMAIN-CONTAINING PROTEIN"/>
    <property type="match status" value="1"/>
</dbReference>
<dbReference type="AlphaFoldDB" id="A0A6S7HS14"/>
<protein>
    <submittedName>
        <fullName evidence="1">Uncharacterized protein</fullName>
    </submittedName>
</protein>
<evidence type="ECO:0000313" key="2">
    <source>
        <dbReference type="Proteomes" id="UP001152795"/>
    </source>
</evidence>
<evidence type="ECO:0000313" key="1">
    <source>
        <dbReference type="EMBL" id="CAB4007269.1"/>
    </source>
</evidence>
<dbReference type="OrthoDB" id="10066052at2759"/>
<comment type="caution">
    <text evidence="1">The sequence shown here is derived from an EMBL/GenBank/DDBJ whole genome shotgun (WGS) entry which is preliminary data.</text>
</comment>
<reference evidence="1" key="1">
    <citation type="submission" date="2020-04" db="EMBL/GenBank/DDBJ databases">
        <authorList>
            <person name="Alioto T."/>
            <person name="Alioto T."/>
            <person name="Gomez Garrido J."/>
        </authorList>
    </citation>
    <scope>NUCLEOTIDE SEQUENCE</scope>
    <source>
        <strain evidence="1">A484AB</strain>
    </source>
</reference>
<organism evidence="1 2">
    <name type="scientific">Paramuricea clavata</name>
    <name type="common">Red gorgonian</name>
    <name type="synonym">Violescent sea-whip</name>
    <dbReference type="NCBI Taxonomy" id="317549"/>
    <lineage>
        <taxon>Eukaryota</taxon>
        <taxon>Metazoa</taxon>
        <taxon>Cnidaria</taxon>
        <taxon>Anthozoa</taxon>
        <taxon>Octocorallia</taxon>
        <taxon>Malacalcyonacea</taxon>
        <taxon>Plexauridae</taxon>
        <taxon>Paramuricea</taxon>
    </lineage>
</organism>
<gene>
    <name evidence="1" type="ORF">PACLA_8A050313</name>
</gene>
<keyword evidence="2" id="KW-1185">Reference proteome</keyword>